<keyword evidence="3" id="KW-0233">DNA recombination</keyword>
<dbReference type="AlphaFoldDB" id="A0A1H6D7R1"/>
<gene>
    <name evidence="5" type="ORF">SAMN04488115_11813</name>
</gene>
<evidence type="ECO:0000313" key="6">
    <source>
        <dbReference type="Proteomes" id="UP000236743"/>
    </source>
</evidence>
<dbReference type="GO" id="GO:0003677">
    <property type="term" value="F:DNA binding"/>
    <property type="evidence" value="ECO:0007669"/>
    <property type="project" value="UniProtKB-KW"/>
</dbReference>
<dbReference type="InterPro" id="IPR002104">
    <property type="entry name" value="Integrase_catalytic"/>
</dbReference>
<dbReference type="InterPro" id="IPR050090">
    <property type="entry name" value="Tyrosine_recombinase_XerCD"/>
</dbReference>
<evidence type="ECO:0000313" key="5">
    <source>
        <dbReference type="EMBL" id="SEG81340.1"/>
    </source>
</evidence>
<proteinExistence type="predicted"/>
<dbReference type="SUPFAM" id="SSF56349">
    <property type="entry name" value="DNA breaking-rejoining enzymes"/>
    <property type="match status" value="1"/>
</dbReference>
<dbReference type="PANTHER" id="PTHR30349:SF94">
    <property type="entry name" value="INTEGRASE_RECOMBINASE HI_1414-RELATED"/>
    <property type="match status" value="1"/>
</dbReference>
<dbReference type="EMBL" id="FNUY01000018">
    <property type="protein sequence ID" value="SEG81340.1"/>
    <property type="molecule type" value="Genomic_DNA"/>
</dbReference>
<keyword evidence="1" id="KW-0229">DNA integration</keyword>
<feature type="domain" description="Tyr recombinase" evidence="4">
    <location>
        <begin position="161"/>
        <end position="331"/>
    </location>
</feature>
<dbReference type="CDD" id="cd00796">
    <property type="entry name" value="INT_Rci_Hp1_C"/>
    <property type="match status" value="1"/>
</dbReference>
<dbReference type="InterPro" id="IPR010998">
    <property type="entry name" value="Integrase_recombinase_N"/>
</dbReference>
<dbReference type="PANTHER" id="PTHR30349">
    <property type="entry name" value="PHAGE INTEGRASE-RELATED"/>
    <property type="match status" value="1"/>
</dbReference>
<dbReference type="PROSITE" id="PS51898">
    <property type="entry name" value="TYR_RECOMBINASE"/>
    <property type="match status" value="1"/>
</dbReference>
<evidence type="ECO:0000256" key="2">
    <source>
        <dbReference type="ARBA" id="ARBA00023125"/>
    </source>
</evidence>
<dbReference type="Gene3D" id="1.10.150.130">
    <property type="match status" value="1"/>
</dbReference>
<keyword evidence="2" id="KW-0238">DNA-binding</keyword>
<name>A0A1H6D7R1_9HYPH</name>
<dbReference type="Pfam" id="PF00589">
    <property type="entry name" value="Phage_integrase"/>
    <property type="match status" value="1"/>
</dbReference>
<dbReference type="Proteomes" id="UP000236743">
    <property type="component" value="Unassembled WGS sequence"/>
</dbReference>
<reference evidence="5 6" key="1">
    <citation type="submission" date="2016-10" db="EMBL/GenBank/DDBJ databases">
        <authorList>
            <person name="de Groot N.N."/>
        </authorList>
    </citation>
    <scope>NUCLEOTIDE SEQUENCE [LARGE SCALE GENOMIC DNA]</scope>
    <source>
        <strain evidence="5 6">DSM 26656</strain>
    </source>
</reference>
<dbReference type="Gene3D" id="1.10.443.10">
    <property type="entry name" value="Intergrase catalytic core"/>
    <property type="match status" value="1"/>
</dbReference>
<keyword evidence="6" id="KW-1185">Reference proteome</keyword>
<dbReference type="GO" id="GO:0015074">
    <property type="term" value="P:DNA integration"/>
    <property type="evidence" value="ECO:0007669"/>
    <property type="project" value="UniProtKB-KW"/>
</dbReference>
<dbReference type="InterPro" id="IPR011010">
    <property type="entry name" value="DNA_brk_join_enz"/>
</dbReference>
<sequence length="331" mass="37537">MATIRKLRGRWQAQVRRRGMAPRAKSFDQKSDAEKWARSLESELDRAGMLPDTRVAESTALRAILERYMLEVSPKKRSAHTEISRIKALVRRPIAHRTLALLSSSDLATYRDERLRTVSPSTVIRELNTISHAIDTAMRDWDVYLHRNPCKLVRRPSPPRGRNRRLRDDEEQKLLDAADSGRNIYMRDLIVLAIETGMRRGELLSLDWEHIDLDAHIAHLPLTKNGDSRDVPLSSRAQDVLQRLWEGQGSPSAGRALPTSESAVVQAWSHLCGRAGISGLHFHDLRHEAVSRLFEKGFNVIEVGTISGHKELRMLARYAHLRAGDLVARLG</sequence>
<evidence type="ECO:0000256" key="1">
    <source>
        <dbReference type="ARBA" id="ARBA00022908"/>
    </source>
</evidence>
<protein>
    <submittedName>
        <fullName evidence="5">Site-specific recombinase XerD</fullName>
    </submittedName>
</protein>
<dbReference type="InterPro" id="IPR013762">
    <property type="entry name" value="Integrase-like_cat_sf"/>
</dbReference>
<dbReference type="OrthoDB" id="6388170at2"/>
<organism evidence="5 6">
    <name type="scientific">Bosea lathyri</name>
    <dbReference type="NCBI Taxonomy" id="1036778"/>
    <lineage>
        <taxon>Bacteria</taxon>
        <taxon>Pseudomonadati</taxon>
        <taxon>Pseudomonadota</taxon>
        <taxon>Alphaproteobacteria</taxon>
        <taxon>Hyphomicrobiales</taxon>
        <taxon>Boseaceae</taxon>
        <taxon>Bosea</taxon>
    </lineage>
</organism>
<evidence type="ECO:0000259" key="4">
    <source>
        <dbReference type="PROSITE" id="PS51898"/>
    </source>
</evidence>
<accession>A0A1H6D7R1</accession>
<dbReference type="GO" id="GO:0006310">
    <property type="term" value="P:DNA recombination"/>
    <property type="evidence" value="ECO:0007669"/>
    <property type="project" value="UniProtKB-KW"/>
</dbReference>
<dbReference type="RefSeq" id="WP_103875506.1">
    <property type="nucleotide sequence ID" value="NZ_FNUY01000018.1"/>
</dbReference>
<evidence type="ECO:0000256" key="3">
    <source>
        <dbReference type="ARBA" id="ARBA00023172"/>
    </source>
</evidence>